<feature type="region of interest" description="Disordered" evidence="1">
    <location>
        <begin position="142"/>
        <end position="165"/>
    </location>
</feature>
<gene>
    <name evidence="3" type="ORF">KOW79_011184</name>
</gene>
<dbReference type="EMBL" id="JAHKSW010000013">
    <property type="protein sequence ID" value="KAG7324868.1"/>
    <property type="molecule type" value="Genomic_DNA"/>
</dbReference>
<dbReference type="OrthoDB" id="8913845at2759"/>
<evidence type="ECO:0000256" key="1">
    <source>
        <dbReference type="SAM" id="MobiDB-lite"/>
    </source>
</evidence>
<keyword evidence="4" id="KW-1185">Reference proteome</keyword>
<evidence type="ECO:0000313" key="3">
    <source>
        <dbReference type="EMBL" id="KAG7324868.1"/>
    </source>
</evidence>
<protein>
    <recommendedName>
        <fullName evidence="5">Immunoglobulin subtype domain-containing protein</fullName>
    </recommendedName>
</protein>
<dbReference type="AlphaFoldDB" id="A0A9D3NPA4"/>
<proteinExistence type="predicted"/>
<organism evidence="3 4">
    <name type="scientific">Hemibagrus wyckioides</name>
    <dbReference type="NCBI Taxonomy" id="337641"/>
    <lineage>
        <taxon>Eukaryota</taxon>
        <taxon>Metazoa</taxon>
        <taxon>Chordata</taxon>
        <taxon>Craniata</taxon>
        <taxon>Vertebrata</taxon>
        <taxon>Euteleostomi</taxon>
        <taxon>Actinopterygii</taxon>
        <taxon>Neopterygii</taxon>
        <taxon>Teleostei</taxon>
        <taxon>Ostariophysi</taxon>
        <taxon>Siluriformes</taxon>
        <taxon>Bagridae</taxon>
        <taxon>Hemibagrus</taxon>
    </lineage>
</organism>
<keyword evidence="2" id="KW-0472">Membrane</keyword>
<dbReference type="Gene3D" id="2.60.40.10">
    <property type="entry name" value="Immunoglobulins"/>
    <property type="match status" value="1"/>
</dbReference>
<name>A0A9D3NPA4_9TELE</name>
<dbReference type="InterPro" id="IPR036179">
    <property type="entry name" value="Ig-like_dom_sf"/>
</dbReference>
<dbReference type="Proteomes" id="UP000824219">
    <property type="component" value="Linkage Group LG13"/>
</dbReference>
<feature type="transmembrane region" description="Helical" evidence="2">
    <location>
        <begin position="174"/>
        <end position="195"/>
    </location>
</feature>
<reference evidence="3 4" key="1">
    <citation type="submission" date="2021-06" db="EMBL/GenBank/DDBJ databases">
        <title>Chromosome-level genome assembly of the red-tail catfish (Hemibagrus wyckioides).</title>
        <authorList>
            <person name="Shao F."/>
        </authorList>
    </citation>
    <scope>NUCLEOTIDE SEQUENCE [LARGE SCALE GENOMIC DNA]</scope>
    <source>
        <strain evidence="3">EC202008001</strain>
        <tissue evidence="3">Blood</tissue>
    </source>
</reference>
<keyword evidence="2" id="KW-0812">Transmembrane</keyword>
<comment type="caution">
    <text evidence="3">The sequence shown here is derived from an EMBL/GenBank/DDBJ whole genome shotgun (WGS) entry which is preliminary data.</text>
</comment>
<sequence>MLVESVHNKLLENRLVGFSNAQEPTEIMAGRCLICCALIQVLLITVYSKIEIKCPDQHGTVGKPLHLTCNVSCTNKGKPLDCNWKTQMKKFSCSEGENYTRGGNYTFNLTIENPSVDHNGTFTFWVQMKTGQEYIKFNVKIADPPPTTPSPPPVSTTSKESKTDTVIGENNRSYTQIIGVLCVCGLTIIAVLVLCRKKETIKCPV</sequence>
<evidence type="ECO:0000256" key="2">
    <source>
        <dbReference type="SAM" id="Phobius"/>
    </source>
</evidence>
<dbReference type="SUPFAM" id="SSF48726">
    <property type="entry name" value="Immunoglobulin"/>
    <property type="match status" value="1"/>
</dbReference>
<evidence type="ECO:0000313" key="4">
    <source>
        <dbReference type="Proteomes" id="UP000824219"/>
    </source>
</evidence>
<accession>A0A9D3NPA4</accession>
<dbReference type="InterPro" id="IPR013783">
    <property type="entry name" value="Ig-like_fold"/>
</dbReference>
<evidence type="ECO:0008006" key="5">
    <source>
        <dbReference type="Google" id="ProtNLM"/>
    </source>
</evidence>
<feature type="compositionally biased region" description="Pro residues" evidence="1">
    <location>
        <begin position="143"/>
        <end position="154"/>
    </location>
</feature>
<keyword evidence="2" id="KW-1133">Transmembrane helix</keyword>